<accession>A0A381RDM1</accession>
<dbReference type="PANTHER" id="PTHR13501">
    <property type="entry name" value="CHLOROPLAST 50S RIBOSOMAL PROTEIN L22-RELATED"/>
    <property type="match status" value="1"/>
</dbReference>
<dbReference type="HAMAP" id="MF_01331_B">
    <property type="entry name" value="Ribosomal_uL22_B"/>
    <property type="match status" value="1"/>
</dbReference>
<comment type="similarity">
    <text evidence="1">Belongs to the universal ribosomal protein uL22 family.</text>
</comment>
<evidence type="ECO:0000256" key="3">
    <source>
        <dbReference type="ARBA" id="ARBA00022884"/>
    </source>
</evidence>
<dbReference type="InterPro" id="IPR005727">
    <property type="entry name" value="Ribosomal_uL22_bac/chlpt-type"/>
</dbReference>
<gene>
    <name evidence="6" type="ORF">METZ01_LOCUS40811</name>
</gene>
<dbReference type="GO" id="GO:0003735">
    <property type="term" value="F:structural constituent of ribosome"/>
    <property type="evidence" value="ECO:0007669"/>
    <property type="project" value="InterPro"/>
</dbReference>
<name>A0A381RDM1_9ZZZZ</name>
<dbReference type="GO" id="GO:0022625">
    <property type="term" value="C:cytosolic large ribosomal subunit"/>
    <property type="evidence" value="ECO:0007669"/>
    <property type="project" value="TreeGrafter"/>
</dbReference>
<dbReference type="InterPro" id="IPR001063">
    <property type="entry name" value="Ribosomal_uL22"/>
</dbReference>
<evidence type="ECO:0000313" key="6">
    <source>
        <dbReference type="EMBL" id="SUZ87957.1"/>
    </source>
</evidence>
<dbReference type="InterPro" id="IPR036394">
    <property type="entry name" value="Ribosomal_uL22_sf"/>
</dbReference>
<protein>
    <recommendedName>
        <fullName evidence="7">50S ribosomal protein L22</fullName>
    </recommendedName>
</protein>
<keyword evidence="3" id="KW-0694">RNA-binding</keyword>
<dbReference type="GO" id="GO:0019843">
    <property type="term" value="F:rRNA binding"/>
    <property type="evidence" value="ECO:0007669"/>
    <property type="project" value="UniProtKB-KW"/>
</dbReference>
<dbReference type="InterPro" id="IPR047867">
    <property type="entry name" value="Ribosomal_uL22_bac/org-type"/>
</dbReference>
<keyword evidence="5" id="KW-0687">Ribonucleoprotein</keyword>
<organism evidence="6">
    <name type="scientific">marine metagenome</name>
    <dbReference type="NCBI Taxonomy" id="408172"/>
    <lineage>
        <taxon>unclassified sequences</taxon>
        <taxon>metagenomes</taxon>
        <taxon>ecological metagenomes</taxon>
    </lineage>
</organism>
<dbReference type="AlphaFoldDB" id="A0A381RDM1"/>
<dbReference type="EMBL" id="UINC01001748">
    <property type="protein sequence ID" value="SUZ87957.1"/>
    <property type="molecule type" value="Genomic_DNA"/>
</dbReference>
<dbReference type="CDD" id="cd00336">
    <property type="entry name" value="Ribosomal_L22"/>
    <property type="match status" value="1"/>
</dbReference>
<keyword evidence="4" id="KW-0689">Ribosomal protein</keyword>
<sequence length="114" mass="12788">MEARSISRYIKQSPKKVRIVLDKVRGKRVGYALDYLHFSPLKASYVAEKTIRSAVANLMQLKESANLDPDSFIIKEAFANGGPHLKRFRAASMGRISRLNKPTSHLTIVISDDS</sequence>
<proteinExistence type="inferred from homology"/>
<evidence type="ECO:0000256" key="2">
    <source>
        <dbReference type="ARBA" id="ARBA00022730"/>
    </source>
</evidence>
<keyword evidence="2" id="KW-0699">rRNA-binding</keyword>
<evidence type="ECO:0000256" key="5">
    <source>
        <dbReference type="ARBA" id="ARBA00023274"/>
    </source>
</evidence>
<dbReference type="Gene3D" id="3.90.470.10">
    <property type="entry name" value="Ribosomal protein L22/L17"/>
    <property type="match status" value="1"/>
</dbReference>
<evidence type="ECO:0008006" key="7">
    <source>
        <dbReference type="Google" id="ProtNLM"/>
    </source>
</evidence>
<dbReference type="SUPFAM" id="SSF54843">
    <property type="entry name" value="Ribosomal protein L22"/>
    <property type="match status" value="1"/>
</dbReference>
<dbReference type="GO" id="GO:0006412">
    <property type="term" value="P:translation"/>
    <property type="evidence" value="ECO:0007669"/>
    <property type="project" value="InterPro"/>
</dbReference>
<dbReference type="Pfam" id="PF00237">
    <property type="entry name" value="Ribosomal_L22"/>
    <property type="match status" value="1"/>
</dbReference>
<dbReference type="NCBIfam" id="TIGR01044">
    <property type="entry name" value="rplV_bact"/>
    <property type="match status" value="1"/>
</dbReference>
<evidence type="ECO:0000256" key="1">
    <source>
        <dbReference type="ARBA" id="ARBA00009451"/>
    </source>
</evidence>
<dbReference type="PANTHER" id="PTHR13501:SF8">
    <property type="entry name" value="LARGE RIBOSOMAL SUBUNIT PROTEIN UL22M"/>
    <property type="match status" value="1"/>
</dbReference>
<reference evidence="6" key="1">
    <citation type="submission" date="2018-05" db="EMBL/GenBank/DDBJ databases">
        <authorList>
            <person name="Lanie J.A."/>
            <person name="Ng W.-L."/>
            <person name="Kazmierczak K.M."/>
            <person name="Andrzejewski T.M."/>
            <person name="Davidsen T.M."/>
            <person name="Wayne K.J."/>
            <person name="Tettelin H."/>
            <person name="Glass J.I."/>
            <person name="Rusch D."/>
            <person name="Podicherti R."/>
            <person name="Tsui H.-C.T."/>
            <person name="Winkler M.E."/>
        </authorList>
    </citation>
    <scope>NUCLEOTIDE SEQUENCE</scope>
</reference>
<evidence type="ECO:0000256" key="4">
    <source>
        <dbReference type="ARBA" id="ARBA00022980"/>
    </source>
</evidence>